<dbReference type="EMBL" id="KP987215">
    <property type="protein sequence ID" value="ALA08803.1"/>
    <property type="molecule type" value="Genomic_DNA"/>
</dbReference>
<dbReference type="Pfam" id="PF00482">
    <property type="entry name" value="T2SSF"/>
    <property type="match status" value="1"/>
</dbReference>
<dbReference type="Proteomes" id="UP001278087">
    <property type="component" value="Unassembled WGS sequence"/>
</dbReference>
<keyword evidence="3" id="KW-1003">Cell membrane</keyword>
<evidence type="ECO:0000256" key="7">
    <source>
        <dbReference type="SAM" id="Phobius"/>
    </source>
</evidence>
<dbReference type="GO" id="GO:0005886">
    <property type="term" value="C:plasma membrane"/>
    <property type="evidence" value="ECO:0007669"/>
    <property type="project" value="UniProtKB-SubCell"/>
</dbReference>
<name>A0A0K2CRZ1_CITFR</name>
<reference evidence="11" key="3">
    <citation type="submission" date="2020-09" db="EMBL/GenBank/DDBJ databases">
        <authorList>
            <consortium name="NCBI Pathogen Detection Project"/>
        </authorList>
    </citation>
    <scope>NUCLEOTIDE SEQUENCE</scope>
    <source>
        <strain evidence="11">O50</strain>
    </source>
</reference>
<evidence type="ECO:0000313" key="9">
    <source>
        <dbReference type="EMBL" id="ALA08803.1"/>
    </source>
</evidence>
<dbReference type="EMBL" id="DACSXJ010000065">
    <property type="protein sequence ID" value="HAT3900625.1"/>
    <property type="molecule type" value="Genomic_DNA"/>
</dbReference>
<proteinExistence type="inferred from homology"/>
<evidence type="ECO:0000256" key="3">
    <source>
        <dbReference type="ARBA" id="ARBA00022475"/>
    </source>
</evidence>
<dbReference type="EMBL" id="JAWPBU010000033">
    <property type="protein sequence ID" value="MDW2760933.1"/>
    <property type="molecule type" value="Genomic_DNA"/>
</dbReference>
<evidence type="ECO:0000256" key="1">
    <source>
        <dbReference type="ARBA" id="ARBA00004651"/>
    </source>
</evidence>
<evidence type="ECO:0000313" key="12">
    <source>
        <dbReference type="EMBL" id="MDW2760933.1"/>
    </source>
</evidence>
<dbReference type="InterPro" id="IPR003004">
    <property type="entry name" value="GspF/PilC"/>
</dbReference>
<comment type="similarity">
    <text evidence="2">Belongs to the GSP F family.</text>
</comment>
<reference evidence="12" key="5">
    <citation type="submission" date="2023-10" db="EMBL/GenBank/DDBJ databases">
        <title>Fecal carriage and genetic characteristics of carbapenem-resistant Enterobacterales among healthy adults from four provinces of China.</title>
        <authorList>
            <person name="Li Y."/>
            <person name="Zhang R."/>
        </authorList>
    </citation>
    <scope>NUCLEOTIDE SEQUENCE</scope>
    <source>
        <strain evidence="12">HN-136</strain>
    </source>
</reference>
<evidence type="ECO:0000313" key="10">
    <source>
        <dbReference type="EMBL" id="EHT9941343.1"/>
    </source>
</evidence>
<feature type="transmembrane region" description="Helical" evidence="7">
    <location>
        <begin position="131"/>
        <end position="149"/>
    </location>
</feature>
<reference evidence="11" key="2">
    <citation type="journal article" date="2018" name="Genome Biol.">
        <title>SKESA: strategic k-mer extension for scrupulous assemblies.</title>
        <authorList>
            <person name="Souvorov A."/>
            <person name="Agarwala R."/>
            <person name="Lipman D.J."/>
        </authorList>
    </citation>
    <scope>NUCLEOTIDE SEQUENCE</scope>
    <source>
        <strain evidence="11">O50</strain>
    </source>
</reference>
<geneLocation type="plasmid" evidence="9">
    <name>p112298-KPC</name>
</geneLocation>
<dbReference type="InterPro" id="IPR042094">
    <property type="entry name" value="T2SS_GspF_sf"/>
</dbReference>
<reference evidence="9" key="1">
    <citation type="journal article" date="2015" name="J. Antimicrob. Chemother.">
        <title>Coexistence of a novel KPC-2-encoding MDR plasmid and an NDM-1-encoding pNDM-HN380-like plasmid in a clinical isolate of Citrobacter freundii.</title>
        <authorList>
            <person name="Feng J."/>
            <person name="Qiu Y."/>
            <person name="Yin Z."/>
            <person name="Chen W."/>
            <person name="Yang H."/>
            <person name="Yang W."/>
            <person name="Wang J."/>
            <person name="Gao Y."/>
            <person name="Zhou D."/>
        </authorList>
    </citation>
    <scope>NUCLEOTIDE SEQUENCE</scope>
    <source>
        <strain evidence="9">112298</strain>
        <plasmid evidence="9">p112298-KPC</plasmid>
    </source>
</reference>
<keyword evidence="6 7" id="KW-0472">Membrane</keyword>
<reference evidence="10" key="4">
    <citation type="submission" date="2021-07" db="EMBL/GenBank/DDBJ databases">
        <authorList>
            <consortium name="Clinical and Environmental Microbiology Branch: Whole genome sequencing antimicrobial resistance pathogens in the healthcare setting"/>
        </authorList>
    </citation>
    <scope>NUCLEOTIDE SEQUENCE</scope>
    <source>
        <strain evidence="10">2021DK-00049</strain>
    </source>
</reference>
<keyword evidence="5 7" id="KW-1133">Transmembrane helix</keyword>
<organism evidence="9">
    <name type="scientific">Citrobacter freundii</name>
    <dbReference type="NCBI Taxonomy" id="546"/>
    <lineage>
        <taxon>Bacteria</taxon>
        <taxon>Pseudomonadati</taxon>
        <taxon>Pseudomonadota</taxon>
        <taxon>Gammaproteobacteria</taxon>
        <taxon>Enterobacterales</taxon>
        <taxon>Enterobacteriaceae</taxon>
        <taxon>Citrobacter</taxon>
        <taxon>Citrobacter freundii complex</taxon>
    </lineage>
</organism>
<evidence type="ECO:0000256" key="5">
    <source>
        <dbReference type="ARBA" id="ARBA00022989"/>
    </source>
</evidence>
<dbReference type="PANTHER" id="PTHR30012">
    <property type="entry name" value="GENERAL SECRETION PATHWAY PROTEIN"/>
    <property type="match status" value="1"/>
</dbReference>
<feature type="domain" description="Type II secretion system protein GspF" evidence="8">
    <location>
        <begin position="232"/>
        <end position="352"/>
    </location>
</feature>
<dbReference type="AlphaFoldDB" id="A0A0K2CRZ1"/>
<evidence type="ECO:0000259" key="8">
    <source>
        <dbReference type="Pfam" id="PF00482"/>
    </source>
</evidence>
<dbReference type="Proteomes" id="UP000855471">
    <property type="component" value="Unassembled WGS sequence"/>
</dbReference>
<evidence type="ECO:0000256" key="4">
    <source>
        <dbReference type="ARBA" id="ARBA00022692"/>
    </source>
</evidence>
<feature type="transmembrane region" description="Helical" evidence="7">
    <location>
        <begin position="330"/>
        <end position="352"/>
    </location>
</feature>
<evidence type="ECO:0000313" key="11">
    <source>
        <dbReference type="EMBL" id="HAT3900625.1"/>
    </source>
</evidence>
<gene>
    <name evidence="9" type="primary">pilR</name>
    <name evidence="11" type="ORF">I9Y29_005124</name>
    <name evidence="10" type="ORF">KY227_004490</name>
    <name evidence="9" type="ORF">p112298KPC_124</name>
    <name evidence="12" type="ORF">RYZ67_20965</name>
</gene>
<keyword evidence="9" id="KW-0614">Plasmid</keyword>
<dbReference type="InterPro" id="IPR018076">
    <property type="entry name" value="T2SS_GspF_dom"/>
</dbReference>
<dbReference type="PANTHER" id="PTHR30012:SF0">
    <property type="entry name" value="TYPE II SECRETION SYSTEM PROTEIN F-RELATED"/>
    <property type="match status" value="1"/>
</dbReference>
<keyword evidence="4 7" id="KW-0812">Transmembrane</keyword>
<evidence type="ECO:0000256" key="2">
    <source>
        <dbReference type="ARBA" id="ARBA00005745"/>
    </source>
</evidence>
<protein>
    <submittedName>
        <fullName evidence="11">Pilus assembly protein PilR</fullName>
    </submittedName>
    <submittedName>
        <fullName evidence="10">Type II secretion system F family protein</fullName>
    </submittedName>
    <submittedName>
        <fullName evidence="9">Type IV pilus biosynthesis protein pilr</fullName>
    </submittedName>
</protein>
<evidence type="ECO:0000256" key="6">
    <source>
        <dbReference type="ARBA" id="ARBA00023136"/>
    </source>
</evidence>
<dbReference type="GeneID" id="86978986"/>
<comment type="subcellular location">
    <subcellularLocation>
        <location evidence="1">Cell membrane</location>
        <topology evidence="1">Multi-pass membrane protein</topology>
    </subcellularLocation>
</comment>
<dbReference type="EMBL" id="ABBJDF010000031">
    <property type="protein sequence ID" value="EHT9941343.1"/>
    <property type="molecule type" value="Genomic_DNA"/>
</dbReference>
<accession>A0A0K2CRZ1</accession>
<sequence length="364" mass="41289">MREMHVLKRLRYTLVRKTFSGRYRVQFYDALRFLIENQQQLKPSLEKMRNAWTNFGQNWHPYVELTDDCVDALRENSGEKTLERTLSRWLPAAEASVISAGIRSESLPRALRYACALTSAGKRIRAAVWQMAIYPIGFAIMMASTIYVLNTELLPTLTEISPPENWTGALGFLYGISLYFSEYGVITAIATIASTIWTIWSLPRWHRPDKLRRAFDGLMPWSVYKDIQGATFLLNIGALLQSGVKTKDALEILQETASPWLAVRIEAITEHVREGKHFGLALKDCGYDFPSQEAANFLSLLQGDGDDEIIINYGQRWLEQTLERVAKRAVVIRGLMFLAMILMLLLLVLVVMDINALNSSSGAF</sequence>
<feature type="transmembrane region" description="Helical" evidence="7">
    <location>
        <begin position="169"/>
        <end position="202"/>
    </location>
</feature>
<dbReference type="RefSeq" id="WP_040231337.1">
    <property type="nucleotide sequence ID" value="NZ_CM008470.1"/>
</dbReference>
<dbReference type="Gene3D" id="1.20.81.30">
    <property type="entry name" value="Type II secretion system (T2SS), domain F"/>
    <property type="match status" value="2"/>
</dbReference>